<organism evidence="2 3">
    <name type="scientific">Oryza meyeriana var. granulata</name>
    <dbReference type="NCBI Taxonomy" id="110450"/>
    <lineage>
        <taxon>Eukaryota</taxon>
        <taxon>Viridiplantae</taxon>
        <taxon>Streptophyta</taxon>
        <taxon>Embryophyta</taxon>
        <taxon>Tracheophyta</taxon>
        <taxon>Spermatophyta</taxon>
        <taxon>Magnoliopsida</taxon>
        <taxon>Liliopsida</taxon>
        <taxon>Poales</taxon>
        <taxon>Poaceae</taxon>
        <taxon>BOP clade</taxon>
        <taxon>Oryzoideae</taxon>
        <taxon>Oryzeae</taxon>
        <taxon>Oryzinae</taxon>
        <taxon>Oryza</taxon>
        <taxon>Oryza meyeriana</taxon>
    </lineage>
</organism>
<feature type="region of interest" description="Disordered" evidence="1">
    <location>
        <begin position="46"/>
        <end position="65"/>
    </location>
</feature>
<comment type="caution">
    <text evidence="2">The sequence shown here is derived from an EMBL/GenBank/DDBJ whole genome shotgun (WGS) entry which is preliminary data.</text>
</comment>
<name>A0A6G1F0H4_9ORYZ</name>
<keyword evidence="3" id="KW-1185">Reference proteome</keyword>
<evidence type="ECO:0000256" key="1">
    <source>
        <dbReference type="SAM" id="MobiDB-lite"/>
    </source>
</evidence>
<feature type="compositionally biased region" description="Basic and acidic residues" evidence="1">
    <location>
        <begin position="55"/>
        <end position="65"/>
    </location>
</feature>
<dbReference type="Proteomes" id="UP000479710">
    <property type="component" value="Unassembled WGS sequence"/>
</dbReference>
<evidence type="ECO:0000313" key="3">
    <source>
        <dbReference type="Proteomes" id="UP000479710"/>
    </source>
</evidence>
<proteinExistence type="predicted"/>
<sequence length="65" mass="7220">MEQIEAVNGGVSMDVTKLVVEKQREVGLVMEPPDLQIEVKAAQVEGSGKRRRRSKMEGRRSILGI</sequence>
<dbReference type="AlphaFoldDB" id="A0A6G1F0H4"/>
<accession>A0A6G1F0H4</accession>
<dbReference type="EMBL" id="SPHZ02000002">
    <property type="protein sequence ID" value="KAF0930384.1"/>
    <property type="molecule type" value="Genomic_DNA"/>
</dbReference>
<reference evidence="2 3" key="1">
    <citation type="submission" date="2019-11" db="EMBL/GenBank/DDBJ databases">
        <title>Whole genome sequence of Oryza granulata.</title>
        <authorList>
            <person name="Li W."/>
        </authorList>
    </citation>
    <scope>NUCLEOTIDE SEQUENCE [LARGE SCALE GENOMIC DNA]</scope>
    <source>
        <strain evidence="3">cv. Menghai</strain>
        <tissue evidence="2">Leaf</tissue>
    </source>
</reference>
<protein>
    <submittedName>
        <fullName evidence="2">Uncharacterized protein</fullName>
    </submittedName>
</protein>
<evidence type="ECO:0000313" key="2">
    <source>
        <dbReference type="EMBL" id="KAF0930384.1"/>
    </source>
</evidence>
<gene>
    <name evidence="2" type="ORF">E2562_032274</name>
</gene>